<name>A0A7S1F8A6_NOCSC</name>
<dbReference type="InterPro" id="IPR029058">
    <property type="entry name" value="AB_hydrolase_fold"/>
</dbReference>
<dbReference type="Gene3D" id="3.40.50.1820">
    <property type="entry name" value="alpha/beta hydrolase"/>
    <property type="match status" value="1"/>
</dbReference>
<dbReference type="InterPro" id="IPR016024">
    <property type="entry name" value="ARM-type_fold"/>
</dbReference>
<dbReference type="SMART" id="SM00248">
    <property type="entry name" value="ANK"/>
    <property type="match status" value="2"/>
</dbReference>
<dbReference type="Pfam" id="PF12796">
    <property type="entry name" value="Ank_2"/>
    <property type="match status" value="1"/>
</dbReference>
<dbReference type="Gene3D" id="1.25.40.20">
    <property type="entry name" value="Ankyrin repeat-containing domain"/>
    <property type="match status" value="1"/>
</dbReference>
<evidence type="ECO:0000256" key="1">
    <source>
        <dbReference type="PROSITE-ProRule" id="PRU00023"/>
    </source>
</evidence>
<dbReference type="SUPFAM" id="SSF48403">
    <property type="entry name" value="Ankyrin repeat"/>
    <property type="match status" value="1"/>
</dbReference>
<dbReference type="InterPro" id="IPR002921">
    <property type="entry name" value="Fungal_lipase-type"/>
</dbReference>
<sequence>MKALCKLDAPALACHAEVLVRRLRDTDWCVRRGALAGLGKLDGEVLALHAEEIAVSLGDHDTDVRRSAIEVLGRLAPSVLENRAEAIAQRLGDSVWSVRRAAVEVLGMLEPSMLASYADAIVRCFRDVNSAVHCTAVKALSRLEPTALAKHADLIVQRVGHGDRCVSRAAVEALGKLDRTALAHNKQAISRRFVGKRKTVRLSDAHALVPMAQNMVFRGGTTLLHAACLQGTLALAKPLIQTHRAELLNARTAANETPLHFAARGGHLEICQELVQAGALIRGKNRRRKTAEQLASRSGHSEVAQYLRACTRGGTHGGTGDALTEARADSRPVVKVEWHTMGIRGTSRILGVRHSLLVVMVGDAHTGFHEYVIEKADPPLFENGIYVSHWADVRSCIEDPPIHTLKLEDLDAERQCVKQLVEHAIATGPYDVARRNCHHAALELYNLCAKPQERVRRMPNSVLSRAARVLQSLGVNVAHSAPAASTSQGVALTSAIDVASPGPLCGFPIDGNCPGHDHSGAQDCAQLSLWIYDSDLTVPVLSAPVEDWEAHLAQDGRVVQWASVLSGDTLYMTFRGTSEFVDCVIDMSALAFDHAAHGVRVHAGAWTALHQRRHDVAALAAERVKSVREKIEGKLKLVLCGHSLGGAYAILTALELQHLGEEVSAVMTFGSPHVLVPPRPEDDNGAWQRLSDITTSYVNAYDVIARLPSCLDWLEALPQALSARMGAFMSHSDVTGLVGRPLEGQRENLCEYDTVGTLMFLTVGSRSAMKIETCPKTRHHRTVLARLPEKIGSFIVSQHQITEYASIISDLRVSRQPAIVNLDDVAEAARASPRQGRAWAPEFVS</sequence>
<dbReference type="InterPro" id="IPR036770">
    <property type="entry name" value="Ankyrin_rpt-contain_sf"/>
</dbReference>
<reference evidence="3" key="1">
    <citation type="submission" date="2021-01" db="EMBL/GenBank/DDBJ databases">
        <authorList>
            <person name="Corre E."/>
            <person name="Pelletier E."/>
            <person name="Niang G."/>
            <person name="Scheremetjew M."/>
            <person name="Finn R."/>
            <person name="Kale V."/>
            <person name="Holt S."/>
            <person name="Cochrane G."/>
            <person name="Meng A."/>
            <person name="Brown T."/>
            <person name="Cohen L."/>
        </authorList>
    </citation>
    <scope>NUCLEOTIDE SEQUENCE</scope>
</reference>
<dbReference type="InterPro" id="IPR051218">
    <property type="entry name" value="Sec_MonoDiacylglyc_Lipase"/>
</dbReference>
<evidence type="ECO:0000259" key="2">
    <source>
        <dbReference type="Pfam" id="PF01764"/>
    </source>
</evidence>
<feature type="repeat" description="ANK" evidence="1">
    <location>
        <begin position="254"/>
        <end position="286"/>
    </location>
</feature>
<gene>
    <name evidence="3" type="ORF">NSCI0253_LOCUS23827</name>
</gene>
<dbReference type="AlphaFoldDB" id="A0A7S1F8A6"/>
<dbReference type="EMBL" id="HBFQ01033815">
    <property type="protein sequence ID" value="CAD8849477.1"/>
    <property type="molecule type" value="Transcribed_RNA"/>
</dbReference>
<dbReference type="InterPro" id="IPR002110">
    <property type="entry name" value="Ankyrin_rpt"/>
</dbReference>
<proteinExistence type="predicted"/>
<dbReference type="PROSITE" id="PS50297">
    <property type="entry name" value="ANK_REP_REGION"/>
    <property type="match status" value="1"/>
</dbReference>
<dbReference type="Gene3D" id="1.25.10.10">
    <property type="entry name" value="Leucine-rich Repeat Variant"/>
    <property type="match status" value="1"/>
</dbReference>
<dbReference type="Pfam" id="PF13646">
    <property type="entry name" value="HEAT_2"/>
    <property type="match status" value="1"/>
</dbReference>
<dbReference type="Pfam" id="PF01764">
    <property type="entry name" value="Lipase_3"/>
    <property type="match status" value="1"/>
</dbReference>
<accession>A0A7S1F8A6</accession>
<evidence type="ECO:0000313" key="3">
    <source>
        <dbReference type="EMBL" id="CAD8849477.1"/>
    </source>
</evidence>
<feature type="domain" description="Fungal lipase-type" evidence="2">
    <location>
        <begin position="571"/>
        <end position="710"/>
    </location>
</feature>
<dbReference type="PANTHER" id="PTHR45856:SF11">
    <property type="entry name" value="FUNGAL LIPASE-LIKE DOMAIN-CONTAINING PROTEIN"/>
    <property type="match status" value="1"/>
</dbReference>
<dbReference type="InterPro" id="IPR011989">
    <property type="entry name" value="ARM-like"/>
</dbReference>
<dbReference type="PANTHER" id="PTHR45856">
    <property type="entry name" value="ALPHA/BETA-HYDROLASES SUPERFAMILY PROTEIN"/>
    <property type="match status" value="1"/>
</dbReference>
<dbReference type="PROSITE" id="PS50088">
    <property type="entry name" value="ANK_REPEAT"/>
    <property type="match status" value="1"/>
</dbReference>
<dbReference type="SUPFAM" id="SSF48371">
    <property type="entry name" value="ARM repeat"/>
    <property type="match status" value="1"/>
</dbReference>
<keyword evidence="1" id="KW-0040">ANK repeat</keyword>
<organism evidence="3">
    <name type="scientific">Noctiluca scintillans</name>
    <name type="common">Sea sparkle</name>
    <name type="synonym">Red tide dinoflagellate</name>
    <dbReference type="NCBI Taxonomy" id="2966"/>
    <lineage>
        <taxon>Eukaryota</taxon>
        <taxon>Sar</taxon>
        <taxon>Alveolata</taxon>
        <taxon>Dinophyceae</taxon>
        <taxon>Noctilucales</taxon>
        <taxon>Noctilucaceae</taxon>
        <taxon>Noctiluca</taxon>
    </lineage>
</organism>
<dbReference type="GO" id="GO:0006629">
    <property type="term" value="P:lipid metabolic process"/>
    <property type="evidence" value="ECO:0007669"/>
    <property type="project" value="InterPro"/>
</dbReference>
<protein>
    <recommendedName>
        <fullName evidence="2">Fungal lipase-type domain-containing protein</fullName>
    </recommendedName>
</protein>
<dbReference type="CDD" id="cd00519">
    <property type="entry name" value="Lipase_3"/>
    <property type="match status" value="1"/>
</dbReference>
<dbReference type="SUPFAM" id="SSF53474">
    <property type="entry name" value="alpha/beta-Hydrolases"/>
    <property type="match status" value="1"/>
</dbReference>